<dbReference type="EMBL" id="CAJOAX010043605">
    <property type="protein sequence ID" value="CAF4289608.1"/>
    <property type="molecule type" value="Genomic_DNA"/>
</dbReference>
<organism evidence="2 3">
    <name type="scientific">Rotaria sordida</name>
    <dbReference type="NCBI Taxonomy" id="392033"/>
    <lineage>
        <taxon>Eukaryota</taxon>
        <taxon>Metazoa</taxon>
        <taxon>Spiralia</taxon>
        <taxon>Gnathifera</taxon>
        <taxon>Rotifera</taxon>
        <taxon>Eurotatoria</taxon>
        <taxon>Bdelloidea</taxon>
        <taxon>Philodinida</taxon>
        <taxon>Philodinidae</taxon>
        <taxon>Rotaria</taxon>
    </lineage>
</organism>
<feature type="non-terminal residue" evidence="2">
    <location>
        <position position="128"/>
    </location>
</feature>
<name>A0A820HB27_9BILA</name>
<feature type="compositionally biased region" description="Acidic residues" evidence="1">
    <location>
        <begin position="117"/>
        <end position="128"/>
    </location>
</feature>
<gene>
    <name evidence="2" type="ORF">OTI717_LOCUS41690</name>
</gene>
<evidence type="ECO:0000313" key="2">
    <source>
        <dbReference type="EMBL" id="CAF4289608.1"/>
    </source>
</evidence>
<feature type="region of interest" description="Disordered" evidence="1">
    <location>
        <begin position="101"/>
        <end position="128"/>
    </location>
</feature>
<feature type="non-terminal residue" evidence="2">
    <location>
        <position position="1"/>
    </location>
</feature>
<evidence type="ECO:0000313" key="3">
    <source>
        <dbReference type="Proteomes" id="UP000663823"/>
    </source>
</evidence>
<protein>
    <submittedName>
        <fullName evidence="2">Uncharacterized protein</fullName>
    </submittedName>
</protein>
<proteinExistence type="predicted"/>
<comment type="caution">
    <text evidence="2">The sequence shown here is derived from an EMBL/GenBank/DDBJ whole genome shotgun (WGS) entry which is preliminary data.</text>
</comment>
<sequence>FMDKIFVLSSKESLKEFQKNPRRYIIQPRAPCKLFLYGPRSSGIEQLAQDIGKKYNATVIDMVAYAQPKMDELRQQYIDTIKNEVQRATIDKLQLQADTEAAEKLAQEATTSKTEDKIDEEPEQLTKE</sequence>
<reference evidence="2" key="1">
    <citation type="submission" date="2021-02" db="EMBL/GenBank/DDBJ databases">
        <authorList>
            <person name="Nowell W R."/>
        </authorList>
    </citation>
    <scope>NUCLEOTIDE SEQUENCE</scope>
</reference>
<dbReference type="Proteomes" id="UP000663823">
    <property type="component" value="Unassembled WGS sequence"/>
</dbReference>
<accession>A0A820HB27</accession>
<evidence type="ECO:0000256" key="1">
    <source>
        <dbReference type="SAM" id="MobiDB-lite"/>
    </source>
</evidence>
<dbReference type="AlphaFoldDB" id="A0A820HB27"/>